<feature type="domain" description="AMP-dependent synthetase/ligase" evidence="5">
    <location>
        <begin position="12"/>
        <end position="411"/>
    </location>
</feature>
<reference evidence="6 7" key="1">
    <citation type="submission" date="2020-10" db="EMBL/GenBank/DDBJ databases">
        <title>Connecting structure to function with the recovery of over 1000 high-quality activated sludge metagenome-assembled genomes encoding full-length rRNA genes using long-read sequencing.</title>
        <authorList>
            <person name="Singleton C.M."/>
            <person name="Petriglieri F."/>
            <person name="Kristensen J.M."/>
            <person name="Kirkegaard R.H."/>
            <person name="Michaelsen T.Y."/>
            <person name="Andersen M.H."/>
            <person name="Karst S.M."/>
            <person name="Dueholm M.S."/>
            <person name="Nielsen P.H."/>
            <person name="Albertsen M."/>
        </authorList>
    </citation>
    <scope>NUCLEOTIDE SEQUENCE [LARGE SCALE GENOMIC DNA]</scope>
    <source>
        <strain evidence="6">Lyne_18-Q3-R50-59_MAXAC.006</strain>
    </source>
</reference>
<dbReference type="PANTHER" id="PTHR22754">
    <property type="entry name" value="DISCO-INTERACTING PROTEIN 2 DIP2 -RELATED"/>
    <property type="match status" value="1"/>
</dbReference>
<dbReference type="PANTHER" id="PTHR22754:SF32">
    <property type="entry name" value="DISCO-INTERACTING PROTEIN 2"/>
    <property type="match status" value="1"/>
</dbReference>
<dbReference type="CDD" id="cd05931">
    <property type="entry name" value="FAAL"/>
    <property type="match status" value="1"/>
</dbReference>
<evidence type="ECO:0000256" key="2">
    <source>
        <dbReference type="ARBA" id="ARBA00022598"/>
    </source>
</evidence>
<evidence type="ECO:0000256" key="3">
    <source>
        <dbReference type="ARBA" id="ARBA00022832"/>
    </source>
</evidence>
<organism evidence="6 7">
    <name type="scientific">Candidatus Neomicrothrix subdominans</name>
    <dbReference type="NCBI Taxonomy" id="2954438"/>
    <lineage>
        <taxon>Bacteria</taxon>
        <taxon>Bacillati</taxon>
        <taxon>Actinomycetota</taxon>
        <taxon>Acidimicrobiia</taxon>
        <taxon>Acidimicrobiales</taxon>
        <taxon>Microthrixaceae</taxon>
        <taxon>Candidatus Neomicrothrix</taxon>
    </lineage>
</organism>
<dbReference type="GO" id="GO:0006633">
    <property type="term" value="P:fatty acid biosynthetic process"/>
    <property type="evidence" value="ECO:0007669"/>
    <property type="project" value="TreeGrafter"/>
</dbReference>
<keyword evidence="4" id="KW-0443">Lipid metabolism</keyword>
<sequence>MFVDLVDMVRSRADSQGDETVFRFLLDGEADELPFSYGELDRQARALAVRLQQEGRPGDRVVILMAPGAEFVVAFVACMYSGLIAVPAFLPDVMNAERSVPRLRAIAQDAEAVCILTDELFATFREQLWSVAPDLARTPWLLAGEAIRTGDPEAWSDPELGGEAIAFIQYTSGSTALPKGVVLTHGNLLANSEVIKSKCFVDGEFSGVSWLPPYHDMGLIGGVLQPLYQGRPMVLMSPMDFLARPLRWLQAITKYSATVSPAPNFAFELCVRRIAPEQREGLDLSSWRVAFNGAEPIRPSTLERFDEAFGPYGWRGQTMLPCYGLAESTLMVSGHGPERPAVVTAFDRDALGKGEARPAAETETVERLVACGAAEPLHDIRIIDPDSAVELDDGEIGEIWLSGPSVGRGYWGRRRQTREIFEAKLDSGEGPFLRTGDLGFFHDGELYVAGRIKDLIIVRGRNLYPQDIEGLVEKVPGVRAGCVAAFAVAADDGATDALAVVAEVDEAKLGDASAAVVAIRSAVTEHYQVAPAVVTLIRPRSLAKTSSGKVQRHAAKRALEEGALDAVLAWPPESDR</sequence>
<comment type="similarity">
    <text evidence="1">Belongs to the ATP-dependent AMP-binding enzyme family.</text>
</comment>
<dbReference type="InterPro" id="IPR042099">
    <property type="entry name" value="ANL_N_sf"/>
</dbReference>
<dbReference type="GO" id="GO:0070566">
    <property type="term" value="F:adenylyltransferase activity"/>
    <property type="evidence" value="ECO:0007669"/>
    <property type="project" value="TreeGrafter"/>
</dbReference>
<dbReference type="Gene3D" id="3.40.50.12780">
    <property type="entry name" value="N-terminal domain of ligase-like"/>
    <property type="match status" value="1"/>
</dbReference>
<dbReference type="SUPFAM" id="SSF56801">
    <property type="entry name" value="Acetyl-CoA synthetase-like"/>
    <property type="match status" value="1"/>
</dbReference>
<evidence type="ECO:0000256" key="4">
    <source>
        <dbReference type="ARBA" id="ARBA00023098"/>
    </source>
</evidence>
<proteinExistence type="inferred from homology"/>
<dbReference type="InterPro" id="IPR045851">
    <property type="entry name" value="AMP-bd_C_sf"/>
</dbReference>
<dbReference type="Proteomes" id="UP000727993">
    <property type="component" value="Unassembled WGS sequence"/>
</dbReference>
<dbReference type="GO" id="GO:0016874">
    <property type="term" value="F:ligase activity"/>
    <property type="evidence" value="ECO:0007669"/>
    <property type="project" value="UniProtKB-KW"/>
</dbReference>
<evidence type="ECO:0000313" key="7">
    <source>
        <dbReference type="Proteomes" id="UP000727993"/>
    </source>
</evidence>
<dbReference type="FunFam" id="3.40.50.12780:FF:000013">
    <property type="entry name" value="Long-chain-fatty-acid--AMP ligase FadD32"/>
    <property type="match status" value="1"/>
</dbReference>
<keyword evidence="3" id="KW-0276">Fatty acid metabolism</keyword>
<protein>
    <submittedName>
        <fullName evidence="6">Fatty acyl-AMP ligase</fullName>
    </submittedName>
</protein>
<keyword evidence="2 6" id="KW-0436">Ligase</keyword>
<name>A0A936NC75_9ACTN</name>
<accession>A0A936NC75</accession>
<dbReference type="Pfam" id="PF00501">
    <property type="entry name" value="AMP-binding"/>
    <property type="match status" value="1"/>
</dbReference>
<dbReference type="InterPro" id="IPR040097">
    <property type="entry name" value="FAAL/FAAC"/>
</dbReference>
<dbReference type="GO" id="GO:0071766">
    <property type="term" value="P:Actinobacterium-type cell wall biogenesis"/>
    <property type="evidence" value="ECO:0007669"/>
    <property type="project" value="UniProtKB-ARBA"/>
</dbReference>
<evidence type="ECO:0000313" key="6">
    <source>
        <dbReference type="EMBL" id="MBK9297635.1"/>
    </source>
</evidence>
<dbReference type="GO" id="GO:0005886">
    <property type="term" value="C:plasma membrane"/>
    <property type="evidence" value="ECO:0007669"/>
    <property type="project" value="TreeGrafter"/>
</dbReference>
<gene>
    <name evidence="6" type="ORF">IPN02_12545</name>
</gene>
<evidence type="ECO:0000259" key="5">
    <source>
        <dbReference type="Pfam" id="PF00501"/>
    </source>
</evidence>
<dbReference type="AlphaFoldDB" id="A0A936NC75"/>
<dbReference type="EMBL" id="JADJZA010000007">
    <property type="protein sequence ID" value="MBK9297635.1"/>
    <property type="molecule type" value="Genomic_DNA"/>
</dbReference>
<comment type="caution">
    <text evidence="6">The sequence shown here is derived from an EMBL/GenBank/DDBJ whole genome shotgun (WGS) entry which is preliminary data.</text>
</comment>
<dbReference type="Gene3D" id="3.30.300.30">
    <property type="match status" value="1"/>
</dbReference>
<dbReference type="InterPro" id="IPR000873">
    <property type="entry name" value="AMP-dep_synth/lig_dom"/>
</dbReference>
<evidence type="ECO:0000256" key="1">
    <source>
        <dbReference type="ARBA" id="ARBA00006432"/>
    </source>
</evidence>